<dbReference type="Proteomes" id="UP000468668">
    <property type="component" value="Unassembled WGS sequence"/>
</dbReference>
<evidence type="ECO:0000256" key="10">
    <source>
        <dbReference type="ARBA" id="ARBA00022723"/>
    </source>
</evidence>
<keyword evidence="8 14" id="KW-0963">Cytoplasm</keyword>
<feature type="binding site" evidence="14 15">
    <location>
        <position position="80"/>
    </location>
    <ligand>
        <name>a divalent metal cation</name>
        <dbReference type="ChEBI" id="CHEBI:60240"/>
    </ligand>
</feature>
<keyword evidence="11 14" id="KW-0255">Endonuclease</keyword>
<feature type="domain" description="RNase H type-2" evidence="17">
    <location>
        <begin position="73"/>
        <end position="262"/>
    </location>
</feature>
<accession>A0A6N6NMA4</accession>
<comment type="catalytic activity">
    <reaction evidence="1 14 15 16">
        <text>Endonucleolytic cleavage to 5'-phosphomonoester.</text>
        <dbReference type="EC" id="3.1.26.4"/>
    </reaction>
</comment>
<evidence type="ECO:0000256" key="1">
    <source>
        <dbReference type="ARBA" id="ARBA00000077"/>
    </source>
</evidence>
<organism evidence="18 19">
    <name type="scientific">Ellagibacter isourolithinifaciens</name>
    <dbReference type="NCBI Taxonomy" id="2137581"/>
    <lineage>
        <taxon>Bacteria</taxon>
        <taxon>Bacillati</taxon>
        <taxon>Actinomycetota</taxon>
        <taxon>Coriobacteriia</taxon>
        <taxon>Eggerthellales</taxon>
        <taxon>Eggerthellaceae</taxon>
        <taxon>Ellagibacter</taxon>
    </lineage>
</organism>
<dbReference type="InterPro" id="IPR001352">
    <property type="entry name" value="RNase_HII/HIII"/>
</dbReference>
<evidence type="ECO:0000256" key="12">
    <source>
        <dbReference type="ARBA" id="ARBA00022801"/>
    </source>
</evidence>
<sequence length="262" mass="28402">MGVTVAEIKKRLSEADAEEFAVLERALVADERKGVRNALAVAKRRLQAEADEEARLASMYSFERSLCGENPHAVVVGLDEVGRGPLAGPLAVGAVVLPADLKIAGLNDSKQVKPTDRERIAAEVKRVALAWDVHYVEPSYIDDHGMTASLRLAFSSAVKAIEQAGVRPDVILLDGNPLHLDPREVNVVKGDGKCASIAAASIVAKVERDALMCRYAESYPEYHFAENKGYASQAHIDAIERVGLSPIHRKSFCTAFTQQALF</sequence>
<comment type="caution">
    <text evidence="18">The sequence shown here is derived from an EMBL/GenBank/DDBJ whole genome shotgun (WGS) entry which is preliminary data.</text>
</comment>
<evidence type="ECO:0000256" key="3">
    <source>
        <dbReference type="ARBA" id="ARBA00004065"/>
    </source>
</evidence>
<proteinExistence type="inferred from homology"/>
<evidence type="ECO:0000256" key="11">
    <source>
        <dbReference type="ARBA" id="ARBA00022759"/>
    </source>
</evidence>
<dbReference type="AlphaFoldDB" id="A0A6N6NMA4"/>
<dbReference type="PANTHER" id="PTHR10954">
    <property type="entry name" value="RIBONUCLEASE H2 SUBUNIT A"/>
    <property type="match status" value="1"/>
</dbReference>
<feature type="binding site" evidence="14 15">
    <location>
        <position position="174"/>
    </location>
    <ligand>
        <name>a divalent metal cation</name>
        <dbReference type="ChEBI" id="CHEBI:60240"/>
    </ligand>
</feature>
<evidence type="ECO:0000256" key="2">
    <source>
        <dbReference type="ARBA" id="ARBA00001946"/>
    </source>
</evidence>
<dbReference type="GO" id="GO:0006298">
    <property type="term" value="P:mismatch repair"/>
    <property type="evidence" value="ECO:0007669"/>
    <property type="project" value="TreeGrafter"/>
</dbReference>
<dbReference type="HAMAP" id="MF_00052_B">
    <property type="entry name" value="RNase_HII_B"/>
    <property type="match status" value="1"/>
</dbReference>
<dbReference type="EC" id="3.1.26.4" evidence="6 14"/>
<dbReference type="SUPFAM" id="SSF53098">
    <property type="entry name" value="Ribonuclease H-like"/>
    <property type="match status" value="1"/>
</dbReference>
<dbReference type="GeneID" id="98657655"/>
<evidence type="ECO:0000256" key="13">
    <source>
        <dbReference type="ARBA" id="ARBA00023211"/>
    </source>
</evidence>
<keyword evidence="13 14" id="KW-0464">Manganese</keyword>
<dbReference type="GO" id="GO:0004523">
    <property type="term" value="F:RNA-DNA hybrid ribonuclease activity"/>
    <property type="evidence" value="ECO:0007669"/>
    <property type="project" value="UniProtKB-UniRule"/>
</dbReference>
<evidence type="ECO:0000256" key="7">
    <source>
        <dbReference type="ARBA" id="ARBA00019179"/>
    </source>
</evidence>
<protein>
    <recommendedName>
        <fullName evidence="7 14">Ribonuclease HII</fullName>
        <shortName evidence="14">RNase HII</shortName>
        <ecNumber evidence="6 14">3.1.26.4</ecNumber>
    </recommendedName>
</protein>
<evidence type="ECO:0000256" key="16">
    <source>
        <dbReference type="RuleBase" id="RU003515"/>
    </source>
</evidence>
<evidence type="ECO:0000256" key="14">
    <source>
        <dbReference type="HAMAP-Rule" id="MF_00052"/>
    </source>
</evidence>
<evidence type="ECO:0000256" key="9">
    <source>
        <dbReference type="ARBA" id="ARBA00022722"/>
    </source>
</evidence>
<dbReference type="GO" id="GO:0005737">
    <property type="term" value="C:cytoplasm"/>
    <property type="evidence" value="ECO:0007669"/>
    <property type="project" value="UniProtKB-SubCell"/>
</dbReference>
<evidence type="ECO:0000256" key="6">
    <source>
        <dbReference type="ARBA" id="ARBA00012180"/>
    </source>
</evidence>
<keyword evidence="19" id="KW-1185">Reference proteome</keyword>
<comment type="similarity">
    <text evidence="5 14 16">Belongs to the RNase HII family.</text>
</comment>
<evidence type="ECO:0000313" key="19">
    <source>
        <dbReference type="Proteomes" id="UP000468668"/>
    </source>
</evidence>
<dbReference type="CDD" id="cd07182">
    <property type="entry name" value="RNase_HII_bacteria_HII_like"/>
    <property type="match status" value="1"/>
</dbReference>
<evidence type="ECO:0000256" key="15">
    <source>
        <dbReference type="PROSITE-ProRule" id="PRU01319"/>
    </source>
</evidence>
<reference evidence="18 19" key="1">
    <citation type="submission" date="2019-09" db="EMBL/GenBank/DDBJ databases">
        <title>Whole genome shotgun sequencing (WGS) of Ellagibacter isourolithinifaciens DSM 104140(T) and Adlercreutzia muris DSM 29508(T).</title>
        <authorList>
            <person name="Stoll D.A."/>
            <person name="Danylec N."/>
            <person name="Huch M."/>
        </authorList>
    </citation>
    <scope>NUCLEOTIDE SEQUENCE [LARGE SCALE GENOMIC DNA]</scope>
    <source>
        <strain evidence="18 19">DSM 104140</strain>
    </source>
</reference>
<comment type="cofactor">
    <cofactor evidence="14 15">
        <name>Mn(2+)</name>
        <dbReference type="ChEBI" id="CHEBI:29035"/>
    </cofactor>
    <cofactor evidence="14 15">
        <name>Mg(2+)</name>
        <dbReference type="ChEBI" id="CHEBI:18420"/>
    </cofactor>
    <text evidence="14 15">Manganese or magnesium. Binds 1 divalent metal ion per monomer in the absence of substrate. May bind a second metal ion after substrate binding.</text>
</comment>
<comment type="cofactor">
    <cofactor evidence="2">
        <name>Mg(2+)</name>
        <dbReference type="ChEBI" id="CHEBI:18420"/>
    </cofactor>
</comment>
<comment type="subcellular location">
    <subcellularLocation>
        <location evidence="4 14">Cytoplasm</location>
    </subcellularLocation>
</comment>
<dbReference type="GO" id="GO:0043137">
    <property type="term" value="P:DNA replication, removal of RNA primer"/>
    <property type="evidence" value="ECO:0007669"/>
    <property type="project" value="TreeGrafter"/>
</dbReference>
<dbReference type="GO" id="GO:0032299">
    <property type="term" value="C:ribonuclease H2 complex"/>
    <property type="evidence" value="ECO:0007669"/>
    <property type="project" value="TreeGrafter"/>
</dbReference>
<gene>
    <name evidence="14" type="primary">rnhB</name>
    <name evidence="18" type="ORF">F8C90_04445</name>
</gene>
<dbReference type="Pfam" id="PF01351">
    <property type="entry name" value="RNase_HII"/>
    <property type="match status" value="1"/>
</dbReference>
<dbReference type="PANTHER" id="PTHR10954:SF18">
    <property type="entry name" value="RIBONUCLEASE HII"/>
    <property type="match status" value="1"/>
</dbReference>
<evidence type="ECO:0000256" key="4">
    <source>
        <dbReference type="ARBA" id="ARBA00004496"/>
    </source>
</evidence>
<keyword evidence="12 14" id="KW-0378">Hydrolase</keyword>
<dbReference type="GO" id="GO:0003723">
    <property type="term" value="F:RNA binding"/>
    <property type="evidence" value="ECO:0007669"/>
    <property type="project" value="UniProtKB-UniRule"/>
</dbReference>
<evidence type="ECO:0000259" key="17">
    <source>
        <dbReference type="PROSITE" id="PS51975"/>
    </source>
</evidence>
<evidence type="ECO:0000256" key="8">
    <source>
        <dbReference type="ARBA" id="ARBA00022490"/>
    </source>
</evidence>
<dbReference type="InterPro" id="IPR022898">
    <property type="entry name" value="RNase_HII"/>
</dbReference>
<dbReference type="OrthoDB" id="9803420at2"/>
<dbReference type="NCBIfam" id="NF000595">
    <property type="entry name" value="PRK00015.1-3"/>
    <property type="match status" value="1"/>
</dbReference>
<dbReference type="RefSeq" id="WP_158049252.1">
    <property type="nucleotide sequence ID" value="NZ_DBEZKV010000167.1"/>
</dbReference>
<evidence type="ECO:0000313" key="18">
    <source>
        <dbReference type="EMBL" id="KAB1641090.1"/>
    </source>
</evidence>
<dbReference type="InterPro" id="IPR036397">
    <property type="entry name" value="RNaseH_sf"/>
</dbReference>
<dbReference type="NCBIfam" id="NF000594">
    <property type="entry name" value="PRK00015.1-1"/>
    <property type="match status" value="1"/>
</dbReference>
<comment type="function">
    <text evidence="3 14 16">Endonuclease that specifically degrades the RNA of RNA-DNA hybrids.</text>
</comment>
<dbReference type="PROSITE" id="PS51975">
    <property type="entry name" value="RNASE_H_2"/>
    <property type="match status" value="1"/>
</dbReference>
<dbReference type="GO" id="GO:0030145">
    <property type="term" value="F:manganese ion binding"/>
    <property type="evidence" value="ECO:0007669"/>
    <property type="project" value="UniProtKB-UniRule"/>
</dbReference>
<name>A0A6N6NMA4_9ACTN</name>
<dbReference type="InterPro" id="IPR012337">
    <property type="entry name" value="RNaseH-like_sf"/>
</dbReference>
<keyword evidence="10 14" id="KW-0479">Metal-binding</keyword>
<keyword evidence="9 14" id="KW-0540">Nuclease</keyword>
<dbReference type="InterPro" id="IPR024567">
    <property type="entry name" value="RNase_HII/HIII_dom"/>
</dbReference>
<dbReference type="EMBL" id="WAJR01000007">
    <property type="protein sequence ID" value="KAB1641090.1"/>
    <property type="molecule type" value="Genomic_DNA"/>
</dbReference>
<feature type="binding site" evidence="14 15">
    <location>
        <position position="79"/>
    </location>
    <ligand>
        <name>a divalent metal cation</name>
        <dbReference type="ChEBI" id="CHEBI:60240"/>
    </ligand>
</feature>
<evidence type="ECO:0000256" key="5">
    <source>
        <dbReference type="ARBA" id="ARBA00007383"/>
    </source>
</evidence>
<dbReference type="Gene3D" id="3.30.420.10">
    <property type="entry name" value="Ribonuclease H-like superfamily/Ribonuclease H"/>
    <property type="match status" value="1"/>
</dbReference>